<keyword evidence="2" id="KW-1185">Reference proteome</keyword>
<evidence type="ECO:0000313" key="1">
    <source>
        <dbReference type="EMBL" id="SAY38931.1"/>
    </source>
</evidence>
<gene>
    <name evidence="1" type="ORF">FLM9_955</name>
</gene>
<proteinExistence type="predicted"/>
<dbReference type="Proteomes" id="UP000182631">
    <property type="component" value="Unassembled WGS sequence"/>
</dbReference>
<evidence type="ECO:0000313" key="2">
    <source>
        <dbReference type="Proteomes" id="UP000182631"/>
    </source>
</evidence>
<sequence length="40" mass="3937">MLMGGDGAGGLPGFCPSVHLGDPSGFLLDQTPLGKLGPEP</sequence>
<dbReference type="AlphaFoldDB" id="A0A164YXA9"/>
<name>A0A164YXA9_9SYNE</name>
<reference evidence="2" key="1">
    <citation type="submission" date="2016-02" db="EMBL/GenBank/DDBJ databases">
        <authorList>
            <person name="liu f."/>
        </authorList>
    </citation>
    <scope>NUCLEOTIDE SEQUENCE [LARGE SCALE GENOMIC DNA]</scope>
</reference>
<dbReference type="EMBL" id="FITM01000101">
    <property type="protein sequence ID" value="SAY38931.1"/>
    <property type="molecule type" value="Genomic_DNA"/>
</dbReference>
<organism evidence="1 2">
    <name type="scientific">Candidatus Synechococcus spongiarum</name>
    <dbReference type="NCBI Taxonomy" id="431041"/>
    <lineage>
        <taxon>Bacteria</taxon>
        <taxon>Bacillati</taxon>
        <taxon>Cyanobacteriota</taxon>
        <taxon>Cyanophyceae</taxon>
        <taxon>Synechococcales</taxon>
        <taxon>Synechococcaceae</taxon>
        <taxon>Synechococcus</taxon>
    </lineage>
</organism>
<protein>
    <submittedName>
        <fullName evidence="1">Uncharacterized protein</fullName>
    </submittedName>
</protein>
<accession>A0A164YXA9</accession>